<dbReference type="Proteomes" id="UP000543579">
    <property type="component" value="Unassembled WGS sequence"/>
</dbReference>
<proteinExistence type="predicted"/>
<accession>A0A7W5CJ19</accession>
<dbReference type="EMBL" id="JACHXY010000002">
    <property type="protein sequence ID" value="MBB3158189.1"/>
    <property type="molecule type" value="Genomic_DNA"/>
</dbReference>
<reference evidence="1 2" key="1">
    <citation type="submission" date="2020-08" db="EMBL/GenBank/DDBJ databases">
        <title>Genomic Encyclopedia of Type Strains, Phase III (KMG-III): the genomes of soil and plant-associated and newly described type strains.</title>
        <authorList>
            <person name="Whitman W."/>
        </authorList>
    </citation>
    <scope>NUCLEOTIDE SEQUENCE [LARGE SCALE GENOMIC DNA]</scope>
    <source>
        <strain evidence="1 2">CECT 8356</strain>
    </source>
</reference>
<name>A0A7W5CJ19_9MICO</name>
<dbReference type="RefSeq" id="WP_183419647.1">
    <property type="nucleotide sequence ID" value="NZ_JACHXY010000002.1"/>
</dbReference>
<protein>
    <submittedName>
        <fullName evidence="1">Uncharacterized protein</fullName>
    </submittedName>
</protein>
<evidence type="ECO:0000313" key="2">
    <source>
        <dbReference type="Proteomes" id="UP000543579"/>
    </source>
</evidence>
<sequence>MAVTLQATLLSAAAPRPVQLTLGGVPAGQRFEVVATTGDGVRRGVSGGVGVSTGVVVLLIDNRTPLNTPITYQALVGGVTYAAAPVTVDSAGVAVVQSLDGRDVVPVEIASLTEQRSAEPRSSTFEIAGRSDPAARLDVAGSFSYSWTFDTQGAATVALTEILRTGRPIVRRLNPGMRDLETVVIGLVRSWKDELITDGLDTWRRFSLTVREIADPQPSTALVVFVWDDFDAALSNRVWSSTDPAVRTFDEIFATWDEFDAANWAG</sequence>
<gene>
    <name evidence="1" type="ORF">FHS07_001885</name>
</gene>
<comment type="caution">
    <text evidence="1">The sequence shown here is derived from an EMBL/GenBank/DDBJ whole genome shotgun (WGS) entry which is preliminary data.</text>
</comment>
<dbReference type="AlphaFoldDB" id="A0A7W5CJ19"/>
<organism evidence="1 2">
    <name type="scientific">Microbacterium proteolyticum</name>
    <dbReference type="NCBI Taxonomy" id="1572644"/>
    <lineage>
        <taxon>Bacteria</taxon>
        <taxon>Bacillati</taxon>
        <taxon>Actinomycetota</taxon>
        <taxon>Actinomycetes</taxon>
        <taxon>Micrococcales</taxon>
        <taxon>Microbacteriaceae</taxon>
        <taxon>Microbacterium</taxon>
    </lineage>
</organism>
<evidence type="ECO:0000313" key="1">
    <source>
        <dbReference type="EMBL" id="MBB3158189.1"/>
    </source>
</evidence>